<protein>
    <submittedName>
        <fullName evidence="3">DUF2637 domain-containing protein</fullName>
    </submittedName>
</protein>
<gene>
    <name evidence="3" type="ORF">FNQ90_20455</name>
</gene>
<keyword evidence="4" id="KW-1185">Reference proteome</keyword>
<dbReference type="RefSeq" id="WP_182607751.1">
    <property type="nucleotide sequence ID" value="NZ_VKHT01000884.1"/>
</dbReference>
<keyword evidence="2" id="KW-0472">Membrane</keyword>
<feature type="transmembrane region" description="Helical" evidence="2">
    <location>
        <begin position="85"/>
        <end position="106"/>
    </location>
</feature>
<comment type="caution">
    <text evidence="3">The sequence shown here is derived from an EMBL/GenBank/DDBJ whole genome shotgun (WGS) entry which is preliminary data.</text>
</comment>
<feature type="transmembrane region" description="Helical" evidence="2">
    <location>
        <begin position="42"/>
        <end position="65"/>
    </location>
</feature>
<dbReference type="InterPro" id="IPR021235">
    <property type="entry name" value="DUF2637"/>
</dbReference>
<dbReference type="EMBL" id="VKHT01000884">
    <property type="protein sequence ID" value="MBB0246417.1"/>
    <property type="molecule type" value="Genomic_DNA"/>
</dbReference>
<feature type="region of interest" description="Disordered" evidence="1">
    <location>
        <begin position="1"/>
        <end position="31"/>
    </location>
</feature>
<feature type="transmembrane region" description="Helical" evidence="2">
    <location>
        <begin position="143"/>
        <end position="167"/>
    </location>
</feature>
<evidence type="ECO:0000256" key="1">
    <source>
        <dbReference type="SAM" id="MobiDB-lite"/>
    </source>
</evidence>
<dbReference type="Pfam" id="PF10935">
    <property type="entry name" value="DUF2637"/>
    <property type="match status" value="1"/>
</dbReference>
<dbReference type="Proteomes" id="UP000538929">
    <property type="component" value="Unassembled WGS sequence"/>
</dbReference>
<keyword evidence="2" id="KW-0812">Transmembrane</keyword>
<evidence type="ECO:0000313" key="3">
    <source>
        <dbReference type="EMBL" id="MBB0246417.1"/>
    </source>
</evidence>
<feature type="region of interest" description="Disordered" evidence="1">
    <location>
        <begin position="458"/>
        <end position="484"/>
    </location>
</feature>
<keyword evidence="2" id="KW-1133">Transmembrane helix</keyword>
<evidence type="ECO:0000256" key="2">
    <source>
        <dbReference type="SAM" id="Phobius"/>
    </source>
</evidence>
<organism evidence="3 4">
    <name type="scientific">Streptomyces alkaliphilus</name>
    <dbReference type="NCBI Taxonomy" id="1472722"/>
    <lineage>
        <taxon>Bacteria</taxon>
        <taxon>Bacillati</taxon>
        <taxon>Actinomycetota</taxon>
        <taxon>Actinomycetes</taxon>
        <taxon>Kitasatosporales</taxon>
        <taxon>Streptomycetaceae</taxon>
        <taxon>Streptomyces</taxon>
    </lineage>
</organism>
<dbReference type="AlphaFoldDB" id="A0A7W3Y3L5"/>
<evidence type="ECO:0000313" key="4">
    <source>
        <dbReference type="Proteomes" id="UP000538929"/>
    </source>
</evidence>
<feature type="non-terminal residue" evidence="3">
    <location>
        <position position="1"/>
    </location>
</feature>
<name>A0A7W3Y3L5_9ACTN</name>
<feature type="compositionally biased region" description="Basic and acidic residues" evidence="1">
    <location>
        <begin position="340"/>
        <end position="362"/>
    </location>
</feature>
<proteinExistence type="predicted"/>
<feature type="region of interest" description="Disordered" evidence="1">
    <location>
        <begin position="334"/>
        <end position="362"/>
    </location>
</feature>
<reference evidence="4" key="1">
    <citation type="submission" date="2019-10" db="EMBL/GenBank/DDBJ databases">
        <title>Streptomyces sp. nov., a novel actinobacterium isolated from alkaline environment.</title>
        <authorList>
            <person name="Golinska P."/>
        </authorList>
    </citation>
    <scope>NUCLEOTIDE SEQUENCE [LARGE SCALE GENOMIC DNA]</scope>
    <source>
        <strain evidence="4">DSM 42118</strain>
    </source>
</reference>
<accession>A0A7W3Y3L5</accession>
<sequence>VSVSGSGPGAAATDPAPAAPGPEPETETAPAGPKILAKWEKWLLALGVLLGTGVATLGLISSYQALEAKAAAPPEDGGWGWAWPWLLPVGVDLSILAFSIVNLLLVRFDRPLWWVKWVPRAGTAVTVYLNWEAASSLPSQIGHAVLASLWVVFSEIAAHLYAAHIGATKGRIKRERIPRSRWLLAPFSTPRIARRMRLWNLTYRQALEQDRQVRIYRERLRQRHHDRGRRWKEACTPEEMLPFNLGPLGFSVEDALAVPTLEDVREQQRKGRAALQRAEAAVQQVAADVQVRDAEIQAEIDRVQSEGRLRVARQAAEAKIEAEIQRAEADVQRQAAEAQAETRRIQDETEAHSTRLAEETERRRLALDREREEAQLRADLERTRILAEQKVLEAEAETEIQARIKTVEAKEREEQLRLEKEAREHEAAIAKAIEEEAERRLRTAEHEQQTAAQLTAKAREVQQKEEIEQRREANRQVEEKRAAEHATALAELKARAAEHEARAAERAAMARLGQVDWDTHRVAAMLRAAAIDPSRERVTVATVATELGVSTGTAQDRIKRAQVLLENDGDSIPALRPVA</sequence>